<dbReference type="Proteomes" id="UP000010367">
    <property type="component" value="Chromosome"/>
</dbReference>
<dbReference type="EMBL" id="CP003607">
    <property type="protein sequence ID" value="AFY85025.1"/>
    <property type="molecule type" value="Genomic_DNA"/>
</dbReference>
<feature type="chain" id="PRO_5003936742" evidence="2">
    <location>
        <begin position="29"/>
        <end position="169"/>
    </location>
</feature>
<evidence type="ECO:0000256" key="2">
    <source>
        <dbReference type="SAM" id="SignalP"/>
    </source>
</evidence>
<proteinExistence type="predicted"/>
<reference evidence="3 4" key="1">
    <citation type="submission" date="2012-06" db="EMBL/GenBank/DDBJ databases">
        <title>Finished chromosome of genome of Oscillatoria acuminata PCC 6304.</title>
        <authorList>
            <consortium name="US DOE Joint Genome Institute"/>
            <person name="Gugger M."/>
            <person name="Coursin T."/>
            <person name="Rippka R."/>
            <person name="Tandeau De Marsac N."/>
            <person name="Huntemann M."/>
            <person name="Wei C.-L."/>
            <person name="Han J."/>
            <person name="Detter J.C."/>
            <person name="Han C."/>
            <person name="Tapia R."/>
            <person name="Davenport K."/>
            <person name="Daligault H."/>
            <person name="Erkkila T."/>
            <person name="Gu W."/>
            <person name="Munk A.C.C."/>
            <person name="Teshima H."/>
            <person name="Xu Y."/>
            <person name="Chain P."/>
            <person name="Chen A."/>
            <person name="Krypides N."/>
            <person name="Mavromatis K."/>
            <person name="Markowitz V."/>
            <person name="Szeto E."/>
            <person name="Ivanova N."/>
            <person name="Mikhailova N."/>
            <person name="Ovchinnikova G."/>
            <person name="Pagani I."/>
            <person name="Pati A."/>
            <person name="Goodwin L."/>
            <person name="Peters L."/>
            <person name="Pitluck S."/>
            <person name="Woyke T."/>
            <person name="Kerfeld C."/>
        </authorList>
    </citation>
    <scope>NUCLEOTIDE SEQUENCE [LARGE SCALE GENOMIC DNA]</scope>
    <source>
        <strain evidence="3 4">PCC 6304</strain>
    </source>
</reference>
<accession>K9TR27</accession>
<dbReference type="eggNOG" id="ENOG50303EG">
    <property type="taxonomic scope" value="Bacteria"/>
</dbReference>
<dbReference type="KEGG" id="oac:Oscil6304_5542"/>
<evidence type="ECO:0000313" key="3">
    <source>
        <dbReference type="EMBL" id="AFY85025.1"/>
    </source>
</evidence>
<name>K9TR27_9CYAN</name>
<organism evidence="3 4">
    <name type="scientific">Oscillatoria acuminata PCC 6304</name>
    <dbReference type="NCBI Taxonomy" id="56110"/>
    <lineage>
        <taxon>Bacteria</taxon>
        <taxon>Bacillati</taxon>
        <taxon>Cyanobacteriota</taxon>
        <taxon>Cyanophyceae</taxon>
        <taxon>Oscillatoriophycideae</taxon>
        <taxon>Oscillatoriales</taxon>
        <taxon>Oscillatoriaceae</taxon>
        <taxon>Oscillatoria</taxon>
    </lineage>
</organism>
<sequence>MMKLPRLRQILLSSCLGLLLLVGACNDAQEPSRWDGAQQQSTEVTSAAGQPVPGSSFNRLFPSASGGYSLVYTQEKEGFAEAKLQQGNQDMAMLSISDTVTNPSAVTKFQQSNTQVGGYPSSSLTPNDTAILVGDRFQVKIQSRNPAFTASDRETWLRQFDLNGLQQLK</sequence>
<evidence type="ECO:0000256" key="1">
    <source>
        <dbReference type="SAM" id="MobiDB-lite"/>
    </source>
</evidence>
<keyword evidence="2" id="KW-0732">Signal</keyword>
<feature type="signal peptide" evidence="2">
    <location>
        <begin position="1"/>
        <end position="28"/>
    </location>
</feature>
<feature type="region of interest" description="Disordered" evidence="1">
    <location>
        <begin position="31"/>
        <end position="51"/>
    </location>
</feature>
<dbReference type="PROSITE" id="PS51257">
    <property type="entry name" value="PROKAR_LIPOPROTEIN"/>
    <property type="match status" value="1"/>
</dbReference>
<dbReference type="InParanoid" id="K9TR27"/>
<feature type="compositionally biased region" description="Polar residues" evidence="1">
    <location>
        <begin position="37"/>
        <end position="51"/>
    </location>
</feature>
<gene>
    <name evidence="3" type="ORF">Oscil6304_5542</name>
</gene>
<protein>
    <submittedName>
        <fullName evidence="3">Uncharacterized protein</fullName>
    </submittedName>
</protein>
<dbReference type="HOGENOM" id="CLU_1569943_0_0_3"/>
<dbReference type="RefSeq" id="WP_015151634.1">
    <property type="nucleotide sequence ID" value="NC_019693.1"/>
</dbReference>
<keyword evidence="4" id="KW-1185">Reference proteome</keyword>
<dbReference type="STRING" id="56110.Oscil6304_5542"/>
<dbReference type="AlphaFoldDB" id="K9TR27"/>
<evidence type="ECO:0000313" key="4">
    <source>
        <dbReference type="Proteomes" id="UP000010367"/>
    </source>
</evidence>